<comment type="caution">
    <text evidence="2">The sequence shown here is derived from an EMBL/GenBank/DDBJ whole genome shotgun (WGS) entry which is preliminary data.</text>
</comment>
<dbReference type="PANTHER" id="PTHR46609">
    <property type="entry name" value="EXONUCLEASE, PHAGE-TYPE/RECB, C-TERMINAL DOMAIN-CONTAINING PROTEIN"/>
    <property type="match status" value="1"/>
</dbReference>
<sequence>MYTIVQLKQGTPQWHAYRQSRRNASESAAVIGLSPWMTPYQLWLAKTGRLQTPATAAMQRGTDLEPLARAAYELQTGHIMEPLVIEEGPYSASLDGMTLDGSLILEIKCPFRGIRSELWEGVSQGQVPQHYVIQIQHQLMVAGADTAHLWVFDGVQGILHTIERDEMSMQRIRDAWDQFMPYLDSDSPPPLSEGDTHHRSDTGWEQAAQTYIQARQRSEEAAATLDAARAALMSLANHPREQGAGVTVTRYWKQGNIDYKRIPQLLGVDLEPYRKKGGEEVRVTVSG</sequence>
<dbReference type="InterPro" id="IPR011335">
    <property type="entry name" value="Restrct_endonuc-II-like"/>
</dbReference>
<organism evidence="2 3">
    <name type="scientific">Comamonas aquatica</name>
    <dbReference type="NCBI Taxonomy" id="225991"/>
    <lineage>
        <taxon>Bacteria</taxon>
        <taxon>Pseudomonadati</taxon>
        <taxon>Pseudomonadota</taxon>
        <taxon>Betaproteobacteria</taxon>
        <taxon>Burkholderiales</taxon>
        <taxon>Comamonadaceae</taxon>
        <taxon>Comamonas</taxon>
    </lineage>
</organism>
<gene>
    <name evidence="2" type="ORF">N7330_18450</name>
</gene>
<dbReference type="EMBL" id="JAODZU010000033">
    <property type="protein sequence ID" value="MDH0365009.1"/>
    <property type="molecule type" value="Genomic_DNA"/>
</dbReference>
<dbReference type="InterPro" id="IPR051703">
    <property type="entry name" value="NF-kappa-B_Signaling_Reg"/>
</dbReference>
<evidence type="ECO:0000259" key="1">
    <source>
        <dbReference type="Pfam" id="PF09588"/>
    </source>
</evidence>
<reference evidence="2" key="1">
    <citation type="submission" date="2022-09" db="EMBL/GenBank/DDBJ databases">
        <title>Intensive care unit water sources are persistently colonized with multi-drug resistant bacteria and are the site of extensive horizontal gene transfer of antibiotic resistance genes.</title>
        <authorList>
            <person name="Diorio-Toth L."/>
        </authorList>
    </citation>
    <scope>NUCLEOTIDE SEQUENCE</scope>
    <source>
        <strain evidence="2">GD04130</strain>
    </source>
</reference>
<protein>
    <submittedName>
        <fullName evidence="2">YqaJ viral recombinase family protein</fullName>
    </submittedName>
</protein>
<feature type="domain" description="YqaJ viral recombinase" evidence="1">
    <location>
        <begin position="13"/>
        <end position="144"/>
    </location>
</feature>
<dbReference type="Pfam" id="PF09588">
    <property type="entry name" value="YqaJ"/>
    <property type="match status" value="1"/>
</dbReference>
<dbReference type="InterPro" id="IPR019080">
    <property type="entry name" value="YqaJ_viral_recombinase"/>
</dbReference>
<dbReference type="AlphaFoldDB" id="A0AA42HVE7"/>
<evidence type="ECO:0000313" key="3">
    <source>
        <dbReference type="Proteomes" id="UP001158297"/>
    </source>
</evidence>
<evidence type="ECO:0000313" key="2">
    <source>
        <dbReference type="EMBL" id="MDH0365009.1"/>
    </source>
</evidence>
<dbReference type="SUPFAM" id="SSF52980">
    <property type="entry name" value="Restriction endonuclease-like"/>
    <property type="match status" value="1"/>
</dbReference>
<dbReference type="PANTHER" id="PTHR46609:SF6">
    <property type="entry name" value="EXONUCLEASE, PHAGE-TYPE_RECB, C-TERMINAL DOMAIN-CONTAINING PROTEIN-RELATED"/>
    <property type="match status" value="1"/>
</dbReference>
<dbReference type="RefSeq" id="WP_279849602.1">
    <property type="nucleotide sequence ID" value="NZ_CAURON010000042.1"/>
</dbReference>
<dbReference type="InterPro" id="IPR017482">
    <property type="entry name" value="Lambda-type_endonuclease"/>
</dbReference>
<dbReference type="NCBIfam" id="TIGR03033">
    <property type="entry name" value="phage_rel_nuc"/>
    <property type="match status" value="1"/>
</dbReference>
<dbReference type="InterPro" id="IPR011604">
    <property type="entry name" value="PDDEXK-like_dom_sf"/>
</dbReference>
<name>A0AA42HVE7_9BURK</name>
<proteinExistence type="predicted"/>
<accession>A0AA42HVE7</accession>
<dbReference type="CDD" id="cd22343">
    <property type="entry name" value="PDDEXK_lambda_exonuclease-like"/>
    <property type="match status" value="1"/>
</dbReference>
<dbReference type="Proteomes" id="UP001158297">
    <property type="component" value="Unassembled WGS sequence"/>
</dbReference>
<dbReference type="Gene3D" id="3.90.320.10">
    <property type="match status" value="1"/>
</dbReference>